<dbReference type="GO" id="GO:0016308">
    <property type="term" value="F:1-phosphatidylinositol-4-phosphate 5-kinase activity"/>
    <property type="evidence" value="ECO:0007669"/>
    <property type="project" value="TreeGrafter"/>
</dbReference>
<dbReference type="InterPro" id="IPR023610">
    <property type="entry name" value="PInositol-4/5-P-5/4-kinase"/>
</dbReference>
<dbReference type="PROSITE" id="PS51455">
    <property type="entry name" value="PIPK"/>
    <property type="match status" value="1"/>
</dbReference>
<keyword evidence="1" id="KW-0067">ATP-binding</keyword>
<dbReference type="InterPro" id="IPR027484">
    <property type="entry name" value="PInositol-4-P-5-kinase_N"/>
</dbReference>
<dbReference type="HOGENOM" id="CLU_683700_0_0_1"/>
<reference evidence="4" key="1">
    <citation type="submission" date="2011-05" db="EMBL/GenBank/DDBJ databases">
        <title>The genome sequence of Vittaforma corneae strain ATCC 50505.</title>
        <authorList>
            <consortium name="The Broad Institute Genome Sequencing Platform"/>
            <person name="Cuomo C."/>
            <person name="Didier E."/>
            <person name="Bowers L."/>
            <person name="Young S.K."/>
            <person name="Zeng Q."/>
            <person name="Gargeya S."/>
            <person name="Fitzgerald M."/>
            <person name="Haas B."/>
            <person name="Abouelleil A."/>
            <person name="Alvarado L."/>
            <person name="Arachchi H.M."/>
            <person name="Berlin A."/>
            <person name="Chapman S.B."/>
            <person name="Gearin G."/>
            <person name="Goldberg J."/>
            <person name="Griggs A."/>
            <person name="Gujja S."/>
            <person name="Hansen M."/>
            <person name="Heiman D."/>
            <person name="Howarth C."/>
            <person name="Larimer J."/>
            <person name="Lui A."/>
            <person name="MacDonald P.J.P."/>
            <person name="McCowen C."/>
            <person name="Montmayeur A."/>
            <person name="Murphy C."/>
            <person name="Neiman D."/>
            <person name="Pearson M."/>
            <person name="Priest M."/>
            <person name="Roberts A."/>
            <person name="Saif S."/>
            <person name="Shea T."/>
            <person name="Sisk P."/>
            <person name="Stolte C."/>
            <person name="Sykes S."/>
            <person name="Wortman J."/>
            <person name="Nusbaum C."/>
            <person name="Birren B."/>
        </authorList>
    </citation>
    <scope>NUCLEOTIDE SEQUENCE [LARGE SCALE GENOMIC DNA]</scope>
    <source>
        <strain evidence="4">ATCC 50505</strain>
    </source>
</reference>
<keyword evidence="1" id="KW-0418">Kinase</keyword>
<evidence type="ECO:0000313" key="3">
    <source>
        <dbReference type="EMBL" id="ELA42642.1"/>
    </source>
</evidence>
<dbReference type="Gene3D" id="3.30.800.10">
    <property type="entry name" value="Phosphatidylinositol Phosphate Kinase II Beta"/>
    <property type="match status" value="1"/>
</dbReference>
<dbReference type="InterPro" id="IPR027483">
    <property type="entry name" value="PInositol-4-P-4/5-kinase_C_sf"/>
</dbReference>
<dbReference type="RefSeq" id="XP_007603847.1">
    <property type="nucleotide sequence ID" value="XM_007603785.1"/>
</dbReference>
<dbReference type="CDD" id="cd00139">
    <property type="entry name" value="PIPKc"/>
    <property type="match status" value="1"/>
</dbReference>
<dbReference type="SMART" id="SM00330">
    <property type="entry name" value="PIPKc"/>
    <property type="match status" value="1"/>
</dbReference>
<dbReference type="InterPro" id="IPR002498">
    <property type="entry name" value="PInositol-4-P-4/5-kinase_core"/>
</dbReference>
<proteinExistence type="predicted"/>
<name>L2GQQ5_VITCO</name>
<dbReference type="SUPFAM" id="SSF56104">
    <property type="entry name" value="SAICAR synthase-like"/>
    <property type="match status" value="1"/>
</dbReference>
<protein>
    <recommendedName>
        <fullName evidence="2">PIPK domain-containing protein</fullName>
    </recommendedName>
</protein>
<evidence type="ECO:0000313" key="4">
    <source>
        <dbReference type="Proteomes" id="UP000011082"/>
    </source>
</evidence>
<dbReference type="InParanoid" id="L2GQQ5"/>
<dbReference type="Pfam" id="PF01504">
    <property type="entry name" value="PIP5K"/>
    <property type="match status" value="2"/>
</dbReference>
<evidence type="ECO:0000259" key="2">
    <source>
        <dbReference type="PROSITE" id="PS51455"/>
    </source>
</evidence>
<dbReference type="GeneID" id="19881112"/>
<dbReference type="OrthoDB" id="20783at2759"/>
<evidence type="ECO:0000256" key="1">
    <source>
        <dbReference type="PROSITE-ProRule" id="PRU00781"/>
    </source>
</evidence>
<dbReference type="PANTHER" id="PTHR23086">
    <property type="entry name" value="PHOSPHATIDYLINOSITOL-4-PHOSPHATE 5-KINASE"/>
    <property type="match status" value="1"/>
</dbReference>
<accession>L2GQQ5</accession>
<dbReference type="STRING" id="993615.L2GQQ5"/>
<dbReference type="GO" id="GO:0005524">
    <property type="term" value="F:ATP binding"/>
    <property type="evidence" value="ECO:0007669"/>
    <property type="project" value="UniProtKB-UniRule"/>
</dbReference>
<dbReference type="EMBL" id="JH370131">
    <property type="protein sequence ID" value="ELA42642.1"/>
    <property type="molecule type" value="Genomic_DNA"/>
</dbReference>
<feature type="domain" description="PIPK" evidence="2">
    <location>
        <begin position="77"/>
        <end position="397"/>
    </location>
</feature>
<dbReference type="GO" id="GO:0046854">
    <property type="term" value="P:phosphatidylinositol phosphate biosynthetic process"/>
    <property type="evidence" value="ECO:0007669"/>
    <property type="project" value="TreeGrafter"/>
</dbReference>
<gene>
    <name evidence="3" type="ORF">VICG_00394</name>
</gene>
<keyword evidence="1" id="KW-0547">Nucleotide-binding</keyword>
<dbReference type="GO" id="GO:0005886">
    <property type="term" value="C:plasma membrane"/>
    <property type="evidence" value="ECO:0007669"/>
    <property type="project" value="TreeGrafter"/>
</dbReference>
<dbReference type="VEuPathDB" id="MicrosporidiaDB:VICG_00394"/>
<keyword evidence="4" id="KW-1185">Reference proteome</keyword>
<organism evidence="3 4">
    <name type="scientific">Vittaforma corneae (strain ATCC 50505)</name>
    <name type="common">Microsporidian parasite</name>
    <name type="synonym">Nosema corneum</name>
    <dbReference type="NCBI Taxonomy" id="993615"/>
    <lineage>
        <taxon>Eukaryota</taxon>
        <taxon>Fungi</taxon>
        <taxon>Fungi incertae sedis</taxon>
        <taxon>Microsporidia</taxon>
        <taxon>Nosematidae</taxon>
        <taxon>Vittaforma</taxon>
    </lineage>
</organism>
<dbReference type="AlphaFoldDB" id="L2GQQ5"/>
<keyword evidence="1" id="KW-0808">Transferase</keyword>
<sequence length="403" mass="46074">MRARRPRVFTVIQDLRKRTFAVNLPKNIVEAIGNCTLKVEEDSSKVADKNIKSQKYHSAIHSNGCNNVKKNSDCGLRNKNVTIDIDINSNNTEFTSTNACSIDDKILENVNLALMVLHEFNSYFKSKLKSDTVSKIKDVEEINVYNLPCKSFYPRLFLNAPLDFGSSKSFIYNVKIKGKTGSLIFYSSNFKYAVKVVRESELKCVLQHMENFCKYYSLFPDTFVSKIAGIYSTPKFSFVVMDNVFRGIAGQIFDLKGKNLNRKCIGIGIEDQWVDKKLVVEDRKCITNAIRRDVEFLKSLNLMDYSLVISIGSCCNSEFMLYDEDGRVLESLKVHDQAKLEGQRMSFSVGIVDVLTEYTISKRIESILQIFCCIGSKSSKNPEEYARRFLDFIENECFEEKSN</sequence>
<dbReference type="Proteomes" id="UP000011082">
    <property type="component" value="Unassembled WGS sequence"/>
</dbReference>
<dbReference type="Gene3D" id="3.30.810.10">
    <property type="entry name" value="2-Layer Sandwich"/>
    <property type="match status" value="1"/>
</dbReference>
<dbReference type="PANTHER" id="PTHR23086:SF8">
    <property type="entry name" value="PHOSPHATIDYLINOSITOL 5-PHOSPHATE 4-KINASE, ISOFORM A"/>
    <property type="match status" value="1"/>
</dbReference>